<keyword evidence="2" id="KW-0540">Nuclease</keyword>
<dbReference type="GO" id="GO:0006506">
    <property type="term" value="P:GPI anchor biosynthetic process"/>
    <property type="evidence" value="ECO:0007669"/>
    <property type="project" value="TreeGrafter"/>
</dbReference>
<dbReference type="PANTHER" id="PTHR14859">
    <property type="entry name" value="CALCOFLUOR WHITE HYPERSENSITIVE PROTEIN PRECURSOR"/>
    <property type="match status" value="1"/>
</dbReference>
<dbReference type="EMBL" id="PVTV01000012">
    <property type="protein sequence ID" value="PRY98589.1"/>
    <property type="molecule type" value="Genomic_DNA"/>
</dbReference>
<dbReference type="SUPFAM" id="SSF56219">
    <property type="entry name" value="DNase I-like"/>
    <property type="match status" value="1"/>
</dbReference>
<evidence type="ECO:0000313" key="2">
    <source>
        <dbReference type="EMBL" id="PRY98589.1"/>
    </source>
</evidence>
<dbReference type="InterPro" id="IPR036691">
    <property type="entry name" value="Endo/exonu/phosph_ase_sf"/>
</dbReference>
<reference evidence="2 3" key="1">
    <citation type="submission" date="2018-03" db="EMBL/GenBank/DDBJ databases">
        <title>Genomic Encyclopedia of Type Strains, Phase III (KMG-III): the genomes of soil and plant-associated and newly described type strains.</title>
        <authorList>
            <person name="Whitman W."/>
        </authorList>
    </citation>
    <scope>NUCLEOTIDE SEQUENCE [LARGE SCALE GENOMIC DNA]</scope>
    <source>
        <strain evidence="2 3">MWH-P2sevCIIIb</strain>
    </source>
</reference>
<dbReference type="GO" id="GO:0016020">
    <property type="term" value="C:membrane"/>
    <property type="evidence" value="ECO:0007669"/>
    <property type="project" value="GOC"/>
</dbReference>
<evidence type="ECO:0000313" key="3">
    <source>
        <dbReference type="Proteomes" id="UP000238308"/>
    </source>
</evidence>
<dbReference type="Gene3D" id="3.60.10.10">
    <property type="entry name" value="Endonuclease/exonuclease/phosphatase"/>
    <property type="match status" value="1"/>
</dbReference>
<dbReference type="InterPro" id="IPR005135">
    <property type="entry name" value="Endo/exonuclease/phosphatase"/>
</dbReference>
<feature type="domain" description="Endonuclease/exonuclease/phosphatase" evidence="1">
    <location>
        <begin position="7"/>
        <end position="249"/>
    </location>
</feature>
<dbReference type="AlphaFoldDB" id="A0A2T0XI15"/>
<organism evidence="2 3">
    <name type="scientific">Jezberella montanilacus</name>
    <dbReference type="NCBI Taxonomy" id="323426"/>
    <lineage>
        <taxon>Bacteria</taxon>
        <taxon>Pseudomonadati</taxon>
        <taxon>Pseudomonadota</taxon>
        <taxon>Betaproteobacteria</taxon>
        <taxon>Burkholderiales</taxon>
        <taxon>Alcaligenaceae</taxon>
        <taxon>Jezberella</taxon>
    </lineage>
</organism>
<dbReference type="Pfam" id="PF03372">
    <property type="entry name" value="Exo_endo_phos"/>
    <property type="match status" value="1"/>
</dbReference>
<accession>A0A2T0XI15</accession>
<dbReference type="GO" id="GO:0004519">
    <property type="term" value="F:endonuclease activity"/>
    <property type="evidence" value="ECO:0007669"/>
    <property type="project" value="UniProtKB-KW"/>
</dbReference>
<keyword evidence="2" id="KW-0269">Exonuclease</keyword>
<dbReference type="OrthoDB" id="9793162at2"/>
<name>A0A2T0XI15_9BURK</name>
<protein>
    <submittedName>
        <fullName evidence="2">Endonuclease/exonuclease/phosphatase family metal-dependent hydrolase</fullName>
    </submittedName>
</protein>
<keyword evidence="3" id="KW-1185">Reference proteome</keyword>
<proteinExistence type="predicted"/>
<gene>
    <name evidence="2" type="ORF">BCM14_1422</name>
</gene>
<dbReference type="RefSeq" id="WP_106227281.1">
    <property type="nucleotide sequence ID" value="NZ_PVTV01000012.1"/>
</dbReference>
<dbReference type="PANTHER" id="PTHR14859:SF15">
    <property type="entry name" value="ENDONUCLEASE_EXONUCLEASE_PHOSPHATASE DOMAIN-CONTAINING PROTEIN"/>
    <property type="match status" value="1"/>
</dbReference>
<dbReference type="InterPro" id="IPR051916">
    <property type="entry name" value="GPI-anchor_lipid_remodeler"/>
</dbReference>
<comment type="caution">
    <text evidence="2">The sequence shown here is derived from an EMBL/GenBank/DDBJ whole genome shotgun (WGS) entry which is preliminary data.</text>
</comment>
<keyword evidence="2" id="KW-0255">Endonuclease</keyword>
<dbReference type="GO" id="GO:0004527">
    <property type="term" value="F:exonuclease activity"/>
    <property type="evidence" value="ECO:0007669"/>
    <property type="project" value="UniProtKB-KW"/>
</dbReference>
<keyword evidence="2" id="KW-0378">Hydrolase</keyword>
<sequence length="259" mass="28927">MTVLRIVSYNIHKGKSVSGRDSLAALRVNLHTLNPDIMFLQEVQGRNEKNSNLHAQHESLAAALQMQVAYEPNAVRVQTHHGNALLAKYPIIEFENQDISDHGLEQRGLLHGILDIKGARVHCVVVHLGLFAASRIRQIELLCERIDRLVPKQEPLLIAGDFNDWKDELAPLFVEALGVSEVFAQSSRQLKSALKMPELSSELAKLKPSPRTFPAAFPLLPLDRIYQRGFAVKSAKVLKGRPWTQLSDHAPIIAELELP</sequence>
<evidence type="ECO:0000259" key="1">
    <source>
        <dbReference type="Pfam" id="PF03372"/>
    </source>
</evidence>
<dbReference type="Proteomes" id="UP000238308">
    <property type="component" value="Unassembled WGS sequence"/>
</dbReference>